<evidence type="ECO:0000313" key="1">
    <source>
        <dbReference type="EMBL" id="GKX67163.1"/>
    </source>
</evidence>
<comment type="caution">
    <text evidence="1">The sequence shown here is derived from an EMBL/GenBank/DDBJ whole genome shotgun (WGS) entry which is preliminary data.</text>
</comment>
<organism evidence="1 2">
    <name type="scientific">Inconstantimicrobium mannanitabidum</name>
    <dbReference type="NCBI Taxonomy" id="1604901"/>
    <lineage>
        <taxon>Bacteria</taxon>
        <taxon>Bacillati</taxon>
        <taxon>Bacillota</taxon>
        <taxon>Clostridia</taxon>
        <taxon>Eubacteriales</taxon>
        <taxon>Clostridiaceae</taxon>
        <taxon>Inconstantimicrobium</taxon>
    </lineage>
</organism>
<name>A0ACB5RD20_9CLOT</name>
<sequence length="146" mass="17082">MKKTFKEFVVLFCTINTGVMFATAIYISLFEKEASLHVSILWQMLLVTFLTSLSDLLYYSKKELSKKQAIIRTCIQFILVSTIVIVCAYLFDWIDPTKPLYYIVSLIVLIIIVYILVKIISYKKDMKMAEKLNEKIAEYNRIKKNN</sequence>
<accession>A0ACB5RD20</accession>
<evidence type="ECO:0000313" key="2">
    <source>
        <dbReference type="Proteomes" id="UP001058074"/>
    </source>
</evidence>
<dbReference type="EMBL" id="BROD01000001">
    <property type="protein sequence ID" value="GKX67163.1"/>
    <property type="molecule type" value="Genomic_DNA"/>
</dbReference>
<reference evidence="1" key="1">
    <citation type="journal article" date="2025" name="Int. J. Syst. Evol. Microbiol.">
        <title>Inconstantimicrobium mannanitabidum sp. nov., a novel member of the family Clostridiaceae isolated from anoxic soil under the treatment of reductive soil disinfestation.</title>
        <authorList>
            <person name="Ueki A."/>
            <person name="Tonouchi A."/>
            <person name="Honma S."/>
            <person name="Kaku N."/>
            <person name="Ueki K."/>
        </authorList>
    </citation>
    <scope>NUCLEOTIDE SEQUENCE</scope>
    <source>
        <strain evidence="1">TW13</strain>
    </source>
</reference>
<keyword evidence="2" id="KW-1185">Reference proteome</keyword>
<gene>
    <name evidence="1" type="ORF">rsdtw13_24210</name>
</gene>
<dbReference type="Proteomes" id="UP001058074">
    <property type="component" value="Unassembled WGS sequence"/>
</dbReference>
<proteinExistence type="predicted"/>
<protein>
    <submittedName>
        <fullName evidence="1">Uncharacterized protein</fullName>
    </submittedName>
</protein>